<organism evidence="1 2">
    <name type="scientific">Defluviimonas salinarum</name>
    <dbReference type="NCBI Taxonomy" id="2992147"/>
    <lineage>
        <taxon>Bacteria</taxon>
        <taxon>Pseudomonadati</taxon>
        <taxon>Pseudomonadota</taxon>
        <taxon>Alphaproteobacteria</taxon>
        <taxon>Rhodobacterales</taxon>
        <taxon>Paracoccaceae</taxon>
        <taxon>Albidovulum</taxon>
    </lineage>
</organism>
<protein>
    <submittedName>
        <fullName evidence="1">Uncharacterized protein</fullName>
    </submittedName>
</protein>
<name>A0ABT3J5J7_9RHOB</name>
<gene>
    <name evidence="1" type="ORF">OM960_15470</name>
</gene>
<dbReference type="Proteomes" id="UP001207582">
    <property type="component" value="Unassembled WGS sequence"/>
</dbReference>
<evidence type="ECO:0000313" key="2">
    <source>
        <dbReference type="Proteomes" id="UP001207582"/>
    </source>
</evidence>
<reference evidence="1 2" key="1">
    <citation type="submission" date="2022-10" db="EMBL/GenBank/DDBJ databases">
        <title>Defluviimonas sp. CAU 1641 isolated from mud.</title>
        <authorList>
            <person name="Kim W."/>
        </authorList>
    </citation>
    <scope>NUCLEOTIDE SEQUENCE [LARGE SCALE GENOMIC DNA]</scope>
    <source>
        <strain evidence="1 2">CAU 1641</strain>
    </source>
</reference>
<keyword evidence="2" id="KW-1185">Reference proteome</keyword>
<dbReference type="EMBL" id="JAPDOG010000014">
    <property type="protein sequence ID" value="MCW3782948.1"/>
    <property type="molecule type" value="Genomic_DNA"/>
</dbReference>
<accession>A0ABT3J5J7</accession>
<sequence length="119" mass="12835">MGWRAVLSEEEYPAMKLCPACAKALGTSLTSCPCGWRKPTDIELASSVRREASITVALDFALDPHRARTQAAQLGLSLEVAKADVERQFGPEAAAAWQNIGFWRDEFVRLARASAGGGV</sequence>
<evidence type="ECO:0000313" key="1">
    <source>
        <dbReference type="EMBL" id="MCW3782948.1"/>
    </source>
</evidence>
<dbReference type="RefSeq" id="WP_264772582.1">
    <property type="nucleotide sequence ID" value="NZ_JAPDOG010000014.1"/>
</dbReference>
<proteinExistence type="predicted"/>
<comment type="caution">
    <text evidence="1">The sequence shown here is derived from an EMBL/GenBank/DDBJ whole genome shotgun (WGS) entry which is preliminary data.</text>
</comment>